<reference evidence="1 2" key="1">
    <citation type="journal article" date="2021" name="Elife">
        <title>Chloroplast acquisition without the gene transfer in kleptoplastic sea slugs, Plakobranchus ocellatus.</title>
        <authorList>
            <person name="Maeda T."/>
            <person name="Takahashi S."/>
            <person name="Yoshida T."/>
            <person name="Shimamura S."/>
            <person name="Takaki Y."/>
            <person name="Nagai Y."/>
            <person name="Toyoda A."/>
            <person name="Suzuki Y."/>
            <person name="Arimoto A."/>
            <person name="Ishii H."/>
            <person name="Satoh N."/>
            <person name="Nishiyama T."/>
            <person name="Hasebe M."/>
            <person name="Maruyama T."/>
            <person name="Minagawa J."/>
            <person name="Obokata J."/>
            <person name="Shigenobu S."/>
        </authorList>
    </citation>
    <scope>NUCLEOTIDE SEQUENCE [LARGE SCALE GENOMIC DNA]</scope>
</reference>
<keyword evidence="2" id="KW-1185">Reference proteome</keyword>
<comment type="caution">
    <text evidence="1">The sequence shown here is derived from an EMBL/GenBank/DDBJ whole genome shotgun (WGS) entry which is preliminary data.</text>
</comment>
<sequence length="122" mass="14079">MSEIYPQGDFILQQDCATSHTSRATKIFLIDKGVDYIAKDDWPPHSPDLNPMDYAMWDSLYEVYMGQSIPFTLNELKAKIKECWRQIGIEEVQKSIVTWHNRVRVVVQLEGGSTDHLKNGLH</sequence>
<dbReference type="Proteomes" id="UP000762676">
    <property type="component" value="Unassembled WGS sequence"/>
</dbReference>
<dbReference type="EMBL" id="BMAT01002238">
    <property type="protein sequence ID" value="GFS02352.1"/>
    <property type="molecule type" value="Genomic_DNA"/>
</dbReference>
<dbReference type="InterPro" id="IPR036397">
    <property type="entry name" value="RNaseH_sf"/>
</dbReference>
<protein>
    <submittedName>
        <fullName evidence="1">Transposable element Tc3 transposase</fullName>
    </submittedName>
</protein>
<evidence type="ECO:0000313" key="1">
    <source>
        <dbReference type="EMBL" id="GFS02352.1"/>
    </source>
</evidence>
<evidence type="ECO:0000313" key="2">
    <source>
        <dbReference type="Proteomes" id="UP000762676"/>
    </source>
</evidence>
<proteinExistence type="predicted"/>
<dbReference type="AlphaFoldDB" id="A0AAV4I080"/>
<dbReference type="Gene3D" id="3.30.420.10">
    <property type="entry name" value="Ribonuclease H-like superfamily/Ribonuclease H"/>
    <property type="match status" value="1"/>
</dbReference>
<dbReference type="GO" id="GO:0003676">
    <property type="term" value="F:nucleic acid binding"/>
    <property type="evidence" value="ECO:0007669"/>
    <property type="project" value="InterPro"/>
</dbReference>
<gene>
    <name evidence="1" type="ORF">ElyMa_001120700</name>
</gene>
<accession>A0AAV4I080</accession>
<organism evidence="1 2">
    <name type="scientific">Elysia marginata</name>
    <dbReference type="NCBI Taxonomy" id="1093978"/>
    <lineage>
        <taxon>Eukaryota</taxon>
        <taxon>Metazoa</taxon>
        <taxon>Spiralia</taxon>
        <taxon>Lophotrochozoa</taxon>
        <taxon>Mollusca</taxon>
        <taxon>Gastropoda</taxon>
        <taxon>Heterobranchia</taxon>
        <taxon>Euthyneura</taxon>
        <taxon>Panpulmonata</taxon>
        <taxon>Sacoglossa</taxon>
        <taxon>Placobranchoidea</taxon>
        <taxon>Plakobranchidae</taxon>
        <taxon>Elysia</taxon>
    </lineage>
</organism>
<name>A0AAV4I080_9GAST</name>